<keyword evidence="16" id="KW-1185">Reference proteome</keyword>
<evidence type="ECO:0000256" key="10">
    <source>
        <dbReference type="ARBA" id="ARBA00023136"/>
    </source>
</evidence>
<feature type="domain" description="Histidine kinase" evidence="13">
    <location>
        <begin position="286"/>
        <end position="493"/>
    </location>
</feature>
<keyword evidence="9" id="KW-0902">Two-component regulatory system</keyword>
<dbReference type="SMART" id="SM00387">
    <property type="entry name" value="HATPase_c"/>
    <property type="match status" value="1"/>
</dbReference>
<dbReference type="Pfam" id="PF00672">
    <property type="entry name" value="HAMP"/>
    <property type="match status" value="1"/>
</dbReference>
<evidence type="ECO:0000256" key="2">
    <source>
        <dbReference type="ARBA" id="ARBA00004236"/>
    </source>
</evidence>
<name>A0A7W9YFT0_9ACTN</name>
<evidence type="ECO:0000256" key="12">
    <source>
        <dbReference type="SAM" id="Phobius"/>
    </source>
</evidence>
<keyword evidence="4" id="KW-0597">Phosphoprotein</keyword>
<feature type="transmembrane region" description="Helical" evidence="12">
    <location>
        <begin position="56"/>
        <end position="78"/>
    </location>
</feature>
<dbReference type="CDD" id="cd06225">
    <property type="entry name" value="HAMP"/>
    <property type="match status" value="1"/>
</dbReference>
<keyword evidence="10 12" id="KW-0472">Membrane</keyword>
<proteinExistence type="predicted"/>
<dbReference type="InterPro" id="IPR036097">
    <property type="entry name" value="HisK_dim/P_sf"/>
</dbReference>
<dbReference type="InterPro" id="IPR036890">
    <property type="entry name" value="HATPase_C_sf"/>
</dbReference>
<dbReference type="Proteomes" id="UP000546642">
    <property type="component" value="Unassembled WGS sequence"/>
</dbReference>
<dbReference type="SMART" id="SM00304">
    <property type="entry name" value="HAMP"/>
    <property type="match status" value="1"/>
</dbReference>
<dbReference type="EC" id="2.7.13.3" evidence="3"/>
<feature type="compositionally biased region" description="Polar residues" evidence="11">
    <location>
        <begin position="1"/>
        <end position="12"/>
    </location>
</feature>
<keyword evidence="5" id="KW-0808">Transferase</keyword>
<dbReference type="PROSITE" id="PS50885">
    <property type="entry name" value="HAMP"/>
    <property type="match status" value="1"/>
</dbReference>
<dbReference type="PANTHER" id="PTHR45436">
    <property type="entry name" value="SENSOR HISTIDINE KINASE YKOH"/>
    <property type="match status" value="1"/>
</dbReference>
<dbReference type="CDD" id="cd00082">
    <property type="entry name" value="HisKA"/>
    <property type="match status" value="1"/>
</dbReference>
<dbReference type="Gene3D" id="3.30.565.10">
    <property type="entry name" value="Histidine kinase-like ATPase, C-terminal domain"/>
    <property type="match status" value="1"/>
</dbReference>
<dbReference type="InterPro" id="IPR004358">
    <property type="entry name" value="Sig_transdc_His_kin-like_C"/>
</dbReference>
<gene>
    <name evidence="15" type="ORF">HNR23_001433</name>
</gene>
<dbReference type="PROSITE" id="PS50109">
    <property type="entry name" value="HIS_KIN"/>
    <property type="match status" value="1"/>
</dbReference>
<comment type="caution">
    <text evidence="15">The sequence shown here is derived from an EMBL/GenBank/DDBJ whole genome shotgun (WGS) entry which is preliminary data.</text>
</comment>
<dbReference type="Gene3D" id="1.10.287.130">
    <property type="match status" value="1"/>
</dbReference>
<dbReference type="InterPro" id="IPR050428">
    <property type="entry name" value="TCS_sensor_his_kinase"/>
</dbReference>
<evidence type="ECO:0000256" key="9">
    <source>
        <dbReference type="ARBA" id="ARBA00023012"/>
    </source>
</evidence>
<dbReference type="EMBL" id="JACHDS010000001">
    <property type="protein sequence ID" value="MBB6171373.1"/>
    <property type="molecule type" value="Genomic_DNA"/>
</dbReference>
<evidence type="ECO:0000256" key="5">
    <source>
        <dbReference type="ARBA" id="ARBA00022679"/>
    </source>
</evidence>
<evidence type="ECO:0000313" key="15">
    <source>
        <dbReference type="EMBL" id="MBB6171373.1"/>
    </source>
</evidence>
<evidence type="ECO:0000256" key="7">
    <source>
        <dbReference type="ARBA" id="ARBA00022777"/>
    </source>
</evidence>
<comment type="subcellular location">
    <subcellularLocation>
        <location evidence="2">Cell membrane</location>
    </subcellularLocation>
</comment>
<evidence type="ECO:0000259" key="13">
    <source>
        <dbReference type="PROSITE" id="PS50109"/>
    </source>
</evidence>
<evidence type="ECO:0000256" key="8">
    <source>
        <dbReference type="ARBA" id="ARBA00022989"/>
    </source>
</evidence>
<dbReference type="InterPro" id="IPR003594">
    <property type="entry name" value="HATPase_dom"/>
</dbReference>
<dbReference type="InterPro" id="IPR005467">
    <property type="entry name" value="His_kinase_dom"/>
</dbReference>
<dbReference type="InterPro" id="IPR003661">
    <property type="entry name" value="HisK_dim/P_dom"/>
</dbReference>
<dbReference type="SUPFAM" id="SSF47384">
    <property type="entry name" value="Homodimeric domain of signal transducing histidine kinase"/>
    <property type="match status" value="1"/>
</dbReference>
<feature type="domain" description="HAMP" evidence="14">
    <location>
        <begin position="225"/>
        <end position="278"/>
    </location>
</feature>
<dbReference type="InterPro" id="IPR003660">
    <property type="entry name" value="HAMP_dom"/>
</dbReference>
<feature type="region of interest" description="Disordered" evidence="11">
    <location>
        <begin position="1"/>
        <end position="52"/>
    </location>
</feature>
<dbReference type="GO" id="GO:0005886">
    <property type="term" value="C:plasma membrane"/>
    <property type="evidence" value="ECO:0007669"/>
    <property type="project" value="UniProtKB-SubCell"/>
</dbReference>
<protein>
    <recommendedName>
        <fullName evidence="3">histidine kinase</fullName>
        <ecNumber evidence="3">2.7.13.3</ecNumber>
    </recommendedName>
</protein>
<dbReference type="Pfam" id="PF00512">
    <property type="entry name" value="HisKA"/>
    <property type="match status" value="1"/>
</dbReference>
<dbReference type="SUPFAM" id="SSF55874">
    <property type="entry name" value="ATPase domain of HSP90 chaperone/DNA topoisomerase II/histidine kinase"/>
    <property type="match status" value="1"/>
</dbReference>
<organism evidence="15 16">
    <name type="scientific">Nocardiopsis mwathae</name>
    <dbReference type="NCBI Taxonomy" id="1472723"/>
    <lineage>
        <taxon>Bacteria</taxon>
        <taxon>Bacillati</taxon>
        <taxon>Actinomycetota</taxon>
        <taxon>Actinomycetes</taxon>
        <taxon>Streptosporangiales</taxon>
        <taxon>Nocardiopsidaceae</taxon>
        <taxon>Nocardiopsis</taxon>
    </lineage>
</organism>
<dbReference type="SMART" id="SM00388">
    <property type="entry name" value="HisKA"/>
    <property type="match status" value="1"/>
</dbReference>
<dbReference type="RefSeq" id="WP_343070455.1">
    <property type="nucleotide sequence ID" value="NZ_JACHDS010000001.1"/>
</dbReference>
<evidence type="ECO:0000256" key="4">
    <source>
        <dbReference type="ARBA" id="ARBA00022553"/>
    </source>
</evidence>
<keyword evidence="6 12" id="KW-0812">Transmembrane</keyword>
<dbReference type="AlphaFoldDB" id="A0A7W9YFT0"/>
<dbReference type="GO" id="GO:0000155">
    <property type="term" value="F:phosphorelay sensor kinase activity"/>
    <property type="evidence" value="ECO:0007669"/>
    <property type="project" value="InterPro"/>
</dbReference>
<evidence type="ECO:0000256" key="11">
    <source>
        <dbReference type="SAM" id="MobiDB-lite"/>
    </source>
</evidence>
<feature type="transmembrane region" description="Helical" evidence="12">
    <location>
        <begin position="203"/>
        <end position="224"/>
    </location>
</feature>
<dbReference type="SUPFAM" id="SSF158472">
    <property type="entry name" value="HAMP domain-like"/>
    <property type="match status" value="1"/>
</dbReference>
<evidence type="ECO:0000259" key="14">
    <source>
        <dbReference type="PROSITE" id="PS50885"/>
    </source>
</evidence>
<reference evidence="15 16" key="1">
    <citation type="submission" date="2020-08" db="EMBL/GenBank/DDBJ databases">
        <title>Sequencing the genomes of 1000 actinobacteria strains.</title>
        <authorList>
            <person name="Klenk H.-P."/>
        </authorList>
    </citation>
    <scope>NUCLEOTIDE SEQUENCE [LARGE SCALE GENOMIC DNA]</scope>
    <source>
        <strain evidence="15 16">DSM 46659</strain>
    </source>
</reference>
<evidence type="ECO:0000313" key="16">
    <source>
        <dbReference type="Proteomes" id="UP000546642"/>
    </source>
</evidence>
<comment type="catalytic activity">
    <reaction evidence="1">
        <text>ATP + protein L-histidine = ADP + protein N-phospho-L-histidine.</text>
        <dbReference type="EC" id="2.7.13.3"/>
    </reaction>
</comment>
<dbReference type="Pfam" id="PF02518">
    <property type="entry name" value="HATPase_c"/>
    <property type="match status" value="1"/>
</dbReference>
<dbReference type="PANTHER" id="PTHR45436:SF5">
    <property type="entry name" value="SENSOR HISTIDINE KINASE TRCS"/>
    <property type="match status" value="1"/>
</dbReference>
<dbReference type="Gene3D" id="6.10.340.10">
    <property type="match status" value="1"/>
</dbReference>
<feature type="compositionally biased region" description="Basic and acidic residues" evidence="11">
    <location>
        <begin position="15"/>
        <end position="32"/>
    </location>
</feature>
<evidence type="ECO:0000256" key="6">
    <source>
        <dbReference type="ARBA" id="ARBA00022692"/>
    </source>
</evidence>
<sequence length="493" mass="52577">MPGTEVTSTSTAAGDRGDGADPRQGEGLRVHEAQSGVPADPERSHARRPRSIRSRVTAGAVLVTGIVLVLAITAVSLVTRDALQRDLSDRTDAAARHVIEEIGDRRYVGPIPAQSGITRLQIVDKDGDVAAASAPLAGYGPITELRPEPGDFRVDTTVCRSAEALAGCLTVVGYHEANSAYGDVMVYAATQQPALLTGHMMELVLVVLGLVILAATGWVTWWAVGRTLRPVETVRAELDRLTASDLHLRITVPDSGDEIADLARTANATLDRLESAMARQARFVSDASHELRNPIAGLRVRLEVELADPEGGDAVEVLRAALGDAERLEGIVNDLLELARLDADVTTARESVDLAELVEREVRGRVTAKEVTTELTPGVVVEGNRMRLARLLVNLLANAERHARDRILVTVGAEDGQAVLRVHDDGHGIAPEDREQIFERFTRLGESRRRDPGGSGLGLAIAREVALAHGGTIDAGESPELGGAVFTLRLPCA</sequence>
<keyword evidence="8 12" id="KW-1133">Transmembrane helix</keyword>
<accession>A0A7W9YFT0</accession>
<evidence type="ECO:0000256" key="3">
    <source>
        <dbReference type="ARBA" id="ARBA00012438"/>
    </source>
</evidence>
<dbReference type="PRINTS" id="PR00344">
    <property type="entry name" value="BCTRLSENSOR"/>
</dbReference>
<keyword evidence="7 15" id="KW-0418">Kinase</keyword>
<evidence type="ECO:0000256" key="1">
    <source>
        <dbReference type="ARBA" id="ARBA00000085"/>
    </source>
</evidence>